<dbReference type="EMBL" id="PFBP01000020">
    <property type="protein sequence ID" value="PIT89930.1"/>
    <property type="molecule type" value="Genomic_DNA"/>
</dbReference>
<evidence type="ECO:0000256" key="1">
    <source>
        <dbReference type="SAM" id="Coils"/>
    </source>
</evidence>
<comment type="caution">
    <text evidence="3">The sequence shown here is derived from an EMBL/GenBank/DDBJ whole genome shotgun (WGS) entry which is preliminary data.</text>
</comment>
<evidence type="ECO:0000313" key="3">
    <source>
        <dbReference type="EMBL" id="PIT89930.1"/>
    </source>
</evidence>
<evidence type="ECO:0000313" key="4">
    <source>
        <dbReference type="Proteomes" id="UP000231464"/>
    </source>
</evidence>
<dbReference type="PROSITE" id="PS51411">
    <property type="entry name" value="PSP1_C"/>
    <property type="match status" value="1"/>
</dbReference>
<dbReference type="PANTHER" id="PTHR43830:SF3">
    <property type="entry name" value="PROTEIN PSP1"/>
    <property type="match status" value="1"/>
</dbReference>
<dbReference type="InterPro" id="IPR047767">
    <property type="entry name" value="PSP1-like"/>
</dbReference>
<organism evidence="3 4">
    <name type="scientific">Candidatus Kuenenbacteria bacterium CG10_big_fil_rev_8_21_14_0_10_36_11</name>
    <dbReference type="NCBI Taxonomy" id="1974618"/>
    <lineage>
        <taxon>Bacteria</taxon>
        <taxon>Candidatus Kueneniibacteriota</taxon>
    </lineage>
</organism>
<dbReference type="GO" id="GO:0005737">
    <property type="term" value="C:cytoplasm"/>
    <property type="evidence" value="ECO:0007669"/>
    <property type="project" value="TreeGrafter"/>
</dbReference>
<keyword evidence="1" id="KW-0175">Coiled coil</keyword>
<dbReference type="InterPro" id="IPR007557">
    <property type="entry name" value="PSP1_C"/>
</dbReference>
<name>A0A2M6WAV6_9BACT</name>
<sequence length="273" mass="31060">MGNLIFDSKNNLMKVIEVQFTPLSKPYWFDPENHDLKAGDMVIVKTDLGIEIGKIIAFKDVSQNEINCREIKPVIRKANLSDLEKAEEKNKHKENDLNICRTLIEKYGLDMKITNIHYSFDGGRITFYFTAANRIDFRELVKELTHYFQKSIRLYQIGVRDEARSLGEIGPCGKTLCCKSFLNKLNQINAGYSHVQQIAHCGSERLAGVCGRLKCCLKYEQETYEILAKNLPVLGATINTPQGKGKVIKQHILKQAVEVQLANDPETKIEIKI</sequence>
<dbReference type="NCBIfam" id="NF041131">
    <property type="entry name" value="RicT_YaaT_fam"/>
    <property type="match status" value="1"/>
</dbReference>
<feature type="coiled-coil region" evidence="1">
    <location>
        <begin position="76"/>
        <end position="103"/>
    </location>
</feature>
<protein>
    <submittedName>
        <fullName evidence="3">Stage 0 sporulation protein</fullName>
    </submittedName>
</protein>
<dbReference type="Proteomes" id="UP000231464">
    <property type="component" value="Unassembled WGS sequence"/>
</dbReference>
<dbReference type="PANTHER" id="PTHR43830">
    <property type="entry name" value="PROTEIN PSP1"/>
    <property type="match status" value="1"/>
</dbReference>
<proteinExistence type="predicted"/>
<gene>
    <name evidence="3" type="ORF">COU23_01325</name>
</gene>
<reference evidence="4" key="1">
    <citation type="submission" date="2017-09" db="EMBL/GenBank/DDBJ databases">
        <title>Depth-based differentiation of microbial function through sediment-hosted aquifers and enrichment of novel symbionts in the deep terrestrial subsurface.</title>
        <authorList>
            <person name="Probst A.J."/>
            <person name="Ladd B."/>
            <person name="Jarett J.K."/>
            <person name="Geller-Mcgrath D.E."/>
            <person name="Sieber C.M.K."/>
            <person name="Emerson J.B."/>
            <person name="Anantharaman K."/>
            <person name="Thomas B.C."/>
            <person name="Malmstrom R."/>
            <person name="Stieglmeier M."/>
            <person name="Klingl A."/>
            <person name="Woyke T."/>
            <person name="Ryan C.M."/>
            <person name="Banfield J.F."/>
        </authorList>
    </citation>
    <scope>NUCLEOTIDE SEQUENCE [LARGE SCALE GENOMIC DNA]</scope>
</reference>
<dbReference type="AlphaFoldDB" id="A0A2M6WAV6"/>
<evidence type="ECO:0000259" key="2">
    <source>
        <dbReference type="PROSITE" id="PS51411"/>
    </source>
</evidence>
<accession>A0A2M6WAV6</accession>
<dbReference type="Pfam" id="PF04468">
    <property type="entry name" value="PSP1"/>
    <property type="match status" value="1"/>
</dbReference>
<feature type="domain" description="PSP1 C-terminal" evidence="2">
    <location>
        <begin position="72"/>
        <end position="157"/>
    </location>
</feature>